<evidence type="ECO:0000256" key="4">
    <source>
        <dbReference type="ARBA" id="ARBA00022840"/>
    </source>
</evidence>
<dbReference type="GO" id="GO:0005524">
    <property type="term" value="F:ATP binding"/>
    <property type="evidence" value="ECO:0007669"/>
    <property type="project" value="UniProtKB-KW"/>
</dbReference>
<dbReference type="InterPro" id="IPR027417">
    <property type="entry name" value="P-loop_NTPase"/>
</dbReference>
<evidence type="ECO:0000313" key="10">
    <source>
        <dbReference type="Proteomes" id="UP001150907"/>
    </source>
</evidence>
<keyword evidence="5" id="KW-0234">DNA repair</keyword>
<dbReference type="Gene3D" id="3.40.50.300">
    <property type="entry name" value="P-loop containing nucleotide triphosphate hydrolases"/>
    <property type="match status" value="1"/>
</dbReference>
<keyword evidence="10" id="KW-1185">Reference proteome</keyword>
<dbReference type="AlphaFoldDB" id="A0A9W8BIL2"/>
<evidence type="ECO:0000256" key="6">
    <source>
        <dbReference type="ARBA" id="ARBA00023242"/>
    </source>
</evidence>
<dbReference type="GO" id="GO:0000400">
    <property type="term" value="F:four-way junction DNA binding"/>
    <property type="evidence" value="ECO:0007669"/>
    <property type="project" value="TreeGrafter"/>
</dbReference>
<dbReference type="EMBL" id="JANBQF010000313">
    <property type="protein sequence ID" value="KAJ2002319.1"/>
    <property type="molecule type" value="Genomic_DNA"/>
</dbReference>
<comment type="subcellular location">
    <subcellularLocation>
        <location evidence="1">Nucleus</location>
    </subcellularLocation>
</comment>
<feature type="domain" description="RecA family profile 1" evidence="8">
    <location>
        <begin position="72"/>
        <end position="258"/>
    </location>
</feature>
<keyword evidence="3" id="KW-0227">DNA damage</keyword>
<dbReference type="InterPro" id="IPR013632">
    <property type="entry name" value="Rad51_C"/>
</dbReference>
<evidence type="ECO:0000313" key="9">
    <source>
        <dbReference type="EMBL" id="KAJ2002319.1"/>
    </source>
</evidence>
<dbReference type="PANTHER" id="PTHR46239">
    <property type="entry name" value="DNA REPAIR PROTEIN RAD51 HOMOLOG 3 RAD51C"/>
    <property type="match status" value="1"/>
</dbReference>
<accession>A0A9W8BIL2</accession>
<dbReference type="InterPro" id="IPR052093">
    <property type="entry name" value="HR_Repair_Mediator"/>
</dbReference>
<dbReference type="GO" id="GO:0005657">
    <property type="term" value="C:replication fork"/>
    <property type="evidence" value="ECO:0007669"/>
    <property type="project" value="TreeGrafter"/>
</dbReference>
<protein>
    <recommendedName>
        <fullName evidence="7">DNA repair protein RAD51 homolog 3</fullName>
    </recommendedName>
</protein>
<dbReference type="GO" id="GO:0008821">
    <property type="term" value="F:crossover junction DNA endonuclease activity"/>
    <property type="evidence" value="ECO:0007669"/>
    <property type="project" value="TreeGrafter"/>
</dbReference>
<evidence type="ECO:0000256" key="1">
    <source>
        <dbReference type="ARBA" id="ARBA00004123"/>
    </source>
</evidence>
<keyword evidence="2" id="KW-0547">Nucleotide-binding</keyword>
<dbReference type="OrthoDB" id="5957327at2759"/>
<dbReference type="PANTHER" id="PTHR46239:SF1">
    <property type="entry name" value="DNA REPAIR PROTEIN RAD51 HOMOLOG 3"/>
    <property type="match status" value="1"/>
</dbReference>
<evidence type="ECO:0000256" key="3">
    <source>
        <dbReference type="ARBA" id="ARBA00022763"/>
    </source>
</evidence>
<dbReference type="InterPro" id="IPR020588">
    <property type="entry name" value="RecA_ATP-bd"/>
</dbReference>
<dbReference type="GO" id="GO:0033065">
    <property type="term" value="C:Rad51C-XRCC3 complex"/>
    <property type="evidence" value="ECO:0007669"/>
    <property type="project" value="TreeGrafter"/>
</dbReference>
<dbReference type="InterPro" id="IPR016467">
    <property type="entry name" value="DNA_recomb/repair_RecA-like"/>
</dbReference>
<dbReference type="PROSITE" id="PS50162">
    <property type="entry name" value="RECA_2"/>
    <property type="match status" value="1"/>
</dbReference>
<dbReference type="GO" id="GO:0140664">
    <property type="term" value="F:ATP-dependent DNA damage sensor activity"/>
    <property type="evidence" value="ECO:0007669"/>
    <property type="project" value="InterPro"/>
</dbReference>
<name>A0A9W8BIL2_9FUNG</name>
<dbReference type="GO" id="GO:0000707">
    <property type="term" value="P:meiotic DNA recombinase assembly"/>
    <property type="evidence" value="ECO:0007669"/>
    <property type="project" value="TreeGrafter"/>
</dbReference>
<dbReference type="GO" id="GO:0033063">
    <property type="term" value="C:Rad51B-Rad51C-Rad51D-XRCC2 complex"/>
    <property type="evidence" value="ECO:0007669"/>
    <property type="project" value="TreeGrafter"/>
</dbReference>
<dbReference type="Pfam" id="PF08423">
    <property type="entry name" value="Rad51"/>
    <property type="match status" value="1"/>
</dbReference>
<keyword evidence="6" id="KW-0539">Nucleus</keyword>
<sequence>MSRSVLSLRLPAHLQAKLVHHGYHTVADFDESPLTNDLSQLLTQPELRCLALTAQAQPSAHSAWLLRQQAQAQSYFSTQLSQLDALLGGRGVPLGCITEVFGEPGSGQTELCLRLCLAARLPANLGGLGANSVYIDTVGSFSYCGAARAARSLCLQRPDHSDGIEGIATQATASLLDGIHVFRVYAAHELMALLCSFEQIARQTAGIGLVVLNTVSWPCFVSFASNIARRQAMHAELARILAQIAAKHSVAVVLVSQAKSAAPSRDSSRALLPVPADGDVWARLTANRIALRRQPGSDSFTATLCASTMYPTAETTVEM</sequence>
<gene>
    <name evidence="9" type="primary">RAD51C</name>
    <name evidence="9" type="ORF">H4R26_003666</name>
</gene>
<proteinExistence type="predicted"/>
<reference evidence="9" key="1">
    <citation type="submission" date="2022-07" db="EMBL/GenBank/DDBJ databases">
        <title>Phylogenomic reconstructions and comparative analyses of Kickxellomycotina fungi.</title>
        <authorList>
            <person name="Reynolds N.K."/>
            <person name="Stajich J.E."/>
            <person name="Barry K."/>
            <person name="Grigoriev I.V."/>
            <person name="Crous P."/>
            <person name="Smith M.E."/>
        </authorList>
    </citation>
    <scope>NUCLEOTIDE SEQUENCE</scope>
    <source>
        <strain evidence="9">IMI 214461</strain>
    </source>
</reference>
<comment type="caution">
    <text evidence="9">The sequence shown here is derived from an EMBL/GenBank/DDBJ whole genome shotgun (WGS) entry which is preliminary data.</text>
</comment>
<evidence type="ECO:0000256" key="7">
    <source>
        <dbReference type="ARBA" id="ARBA00040674"/>
    </source>
</evidence>
<dbReference type="Proteomes" id="UP001150907">
    <property type="component" value="Unassembled WGS sequence"/>
</dbReference>
<evidence type="ECO:0000256" key="5">
    <source>
        <dbReference type="ARBA" id="ARBA00023204"/>
    </source>
</evidence>
<organism evidence="9 10">
    <name type="scientific">Coemansia thaxteri</name>
    <dbReference type="NCBI Taxonomy" id="2663907"/>
    <lineage>
        <taxon>Eukaryota</taxon>
        <taxon>Fungi</taxon>
        <taxon>Fungi incertae sedis</taxon>
        <taxon>Zoopagomycota</taxon>
        <taxon>Kickxellomycotina</taxon>
        <taxon>Kickxellomycetes</taxon>
        <taxon>Kickxellales</taxon>
        <taxon>Kickxellaceae</taxon>
        <taxon>Coemansia</taxon>
    </lineage>
</organism>
<dbReference type="PIRSF" id="PIRSF005856">
    <property type="entry name" value="Rad51"/>
    <property type="match status" value="1"/>
</dbReference>
<evidence type="ECO:0000259" key="8">
    <source>
        <dbReference type="PROSITE" id="PS50162"/>
    </source>
</evidence>
<dbReference type="SUPFAM" id="SSF52540">
    <property type="entry name" value="P-loop containing nucleoside triphosphate hydrolases"/>
    <property type="match status" value="1"/>
</dbReference>
<keyword evidence="4" id="KW-0067">ATP-binding</keyword>
<dbReference type="GO" id="GO:0007131">
    <property type="term" value="P:reciprocal meiotic recombination"/>
    <property type="evidence" value="ECO:0007669"/>
    <property type="project" value="TreeGrafter"/>
</dbReference>
<evidence type="ECO:0000256" key="2">
    <source>
        <dbReference type="ARBA" id="ARBA00022741"/>
    </source>
</evidence>